<dbReference type="GO" id="GO:0004674">
    <property type="term" value="F:protein serine/threonine kinase activity"/>
    <property type="evidence" value="ECO:0007669"/>
    <property type="project" value="UniProtKB-KW"/>
</dbReference>
<evidence type="ECO:0000313" key="15">
    <source>
        <dbReference type="Proteomes" id="UP000490939"/>
    </source>
</evidence>
<dbReference type="InterPro" id="IPR011009">
    <property type="entry name" value="Kinase-like_dom_sf"/>
</dbReference>
<evidence type="ECO:0000256" key="4">
    <source>
        <dbReference type="ARBA" id="ARBA00022741"/>
    </source>
</evidence>
<comment type="caution">
    <text evidence="11">The sequence shown here is derived from an EMBL/GenBank/DDBJ whole genome shotgun (WGS) entry which is preliminary data.</text>
</comment>
<feature type="compositionally biased region" description="Basic and acidic residues" evidence="9">
    <location>
        <begin position="281"/>
        <end position="302"/>
    </location>
</feature>
<dbReference type="EC" id="2.7.11.1" evidence="1"/>
<feature type="compositionally biased region" description="Basic and acidic residues" evidence="9">
    <location>
        <begin position="213"/>
        <end position="241"/>
    </location>
</feature>
<gene>
    <name evidence="12" type="ORF">BLS_006695</name>
    <name evidence="13" type="ORF">EG327_001139</name>
    <name evidence="11" type="ORF">EG328_002169</name>
</gene>
<evidence type="ECO:0000313" key="13">
    <source>
        <dbReference type="EMBL" id="KAE9990639.1"/>
    </source>
</evidence>
<protein>
    <recommendedName>
        <fullName evidence="1">non-specific serine/threonine protein kinase</fullName>
        <ecNumber evidence="1">2.7.11.1</ecNumber>
    </recommendedName>
</protein>
<keyword evidence="2" id="KW-0723">Serine/threonine-protein kinase</keyword>
<dbReference type="PANTHER" id="PTHR24058:SF103">
    <property type="entry name" value="SERINE_THREONINE-PROTEIN KINASE PRP4 HOMOLOG"/>
    <property type="match status" value="1"/>
</dbReference>
<feature type="compositionally biased region" description="Low complexity" evidence="9">
    <location>
        <begin position="242"/>
        <end position="251"/>
    </location>
</feature>
<dbReference type="Proteomes" id="UP000490939">
    <property type="component" value="Unassembled WGS sequence"/>
</dbReference>
<evidence type="ECO:0000259" key="10">
    <source>
        <dbReference type="PROSITE" id="PS50011"/>
    </source>
</evidence>
<dbReference type="EMBL" id="WNWR01000128">
    <property type="protein sequence ID" value="KAE9990639.1"/>
    <property type="molecule type" value="Genomic_DNA"/>
</dbReference>
<reference evidence="11 14" key="1">
    <citation type="submission" date="2018-12" db="EMBL/GenBank/DDBJ databases">
        <title>Venturia inaequalis Genome Resource.</title>
        <authorList>
            <person name="Lichtner F.J."/>
        </authorList>
    </citation>
    <scope>NUCLEOTIDE SEQUENCE [LARGE SCALE GENOMIC DNA]</scope>
    <source>
        <strain evidence="11 14">120213</strain>
        <strain evidence="12">Bline_iso_100314</strain>
        <strain evidence="13 15">DMI_063113</strain>
    </source>
</reference>
<dbReference type="InterPro" id="IPR050494">
    <property type="entry name" value="Ser_Thr_dual-spec_kinase"/>
</dbReference>
<feature type="binding site" evidence="8">
    <location>
        <position position="561"/>
    </location>
    <ligand>
        <name>ATP</name>
        <dbReference type="ChEBI" id="CHEBI:30616"/>
    </ligand>
</feature>
<comment type="similarity">
    <text evidence="7">Belongs to the protein kinase superfamily. CMGC Ser/Thr protein kinase family.</text>
</comment>
<keyword evidence="6 8" id="KW-0067">ATP-binding</keyword>
<dbReference type="SUPFAM" id="SSF56112">
    <property type="entry name" value="Protein kinase-like (PK-like)"/>
    <property type="match status" value="1"/>
</dbReference>
<feature type="compositionally biased region" description="Basic and acidic residues" evidence="9">
    <location>
        <begin position="133"/>
        <end position="170"/>
    </location>
</feature>
<feature type="domain" description="Protein kinase" evidence="10">
    <location>
        <begin position="532"/>
        <end position="856"/>
    </location>
</feature>
<feature type="compositionally biased region" description="Low complexity" evidence="9">
    <location>
        <begin position="480"/>
        <end position="498"/>
    </location>
</feature>
<evidence type="ECO:0000256" key="6">
    <source>
        <dbReference type="ARBA" id="ARBA00022840"/>
    </source>
</evidence>
<evidence type="ECO:0000313" key="11">
    <source>
        <dbReference type="EMBL" id="KAE9977204.1"/>
    </source>
</evidence>
<dbReference type="Proteomes" id="UP000447873">
    <property type="component" value="Unassembled WGS sequence"/>
</dbReference>
<sequence length="862" mass="97630">MGSPSESEGEIVDSAVRVDKATTRPKGAKGTSIDLHYSTPSSRASTPRLSIEPQAFGLDGQYDDNEDVKRQRSRSPFRHSRGEKRRRDSYSKLEYDDRPRSIRDGHDDRRHKVHIENNRRFDDGRRRPLSYADIDHDSTSRRDDRRRDDRHKDRKSHDRSRERNSRDRSRSPYRHPRGAELGRDDRKSKTGRDEASGKAQVDRREYSNSSRPHLRDQDERRSNRDDRYSRNDMTTRFKSESGSKGSNGNAPRDPPGKGFRGGGGDGTHNRDSHKNTTRSGVFEDKYEWMADGGEKKRSAKEEPDYDALLGQKIPDPEAEAAAEVEKRRLRREALKKRLAAQTAGAESGPPTPRTPDVELPAAAPARTVSPELPDPKPTQEPTNGSQSHLRDVSNVDEAVVDQNEAEEPSAGDYDPTMDERENRVLHEQQRTRSDAVEPQLIEQGDSLVVAPEAKAGANNDDDEDDMFAAGSDDDDDDMFSTKPPRATTKAAAPSATGAGQVGRKLHKNMLDTWDDPEGYYKIIAGELFDDRYVLGELLGKGVFANVVRATDNKTGKLVAIKIIRNNDSMKKAGMKEVEMLLRLSENDPEDQKHIVRLLRYFDHKDHLCMVFENLGKNLRGVIKFYGRNIGMPLKVVRSYAIQMFKALGLLKKCNILHADLKPDNVLADAEGGTRIKIADLGSAADASEKDITPYLVSRFYRAPEIMIGIAPEYAIDMWSIGCTLFELFTDKILFQGVSNNQMLKSIMECRGKISKKVLRRGDMRFIHFDEHLEQFWSYEKAGNPLRDTIRPMVISSTPVAGKDIKARLWKAAKIKGTFNNEDFKELEMFRDLLDKCLKLDPEERITPNQALMHPFFRPVLTK</sequence>
<dbReference type="PROSITE" id="PS00107">
    <property type="entry name" value="PROTEIN_KINASE_ATP"/>
    <property type="match status" value="1"/>
</dbReference>
<dbReference type="OrthoDB" id="9332038at2759"/>
<evidence type="ECO:0000256" key="5">
    <source>
        <dbReference type="ARBA" id="ARBA00022777"/>
    </source>
</evidence>
<keyword evidence="3" id="KW-0808">Transferase</keyword>
<feature type="compositionally biased region" description="Basic and acidic residues" evidence="9">
    <location>
        <begin position="417"/>
        <end position="435"/>
    </location>
</feature>
<evidence type="ECO:0000256" key="3">
    <source>
        <dbReference type="ARBA" id="ARBA00022679"/>
    </source>
</evidence>
<dbReference type="Proteomes" id="UP000433883">
    <property type="component" value="Unassembled WGS sequence"/>
</dbReference>
<feature type="compositionally biased region" description="Basic and acidic residues" evidence="9">
    <location>
        <begin position="85"/>
        <end position="126"/>
    </location>
</feature>
<dbReference type="GO" id="GO:0005524">
    <property type="term" value="F:ATP binding"/>
    <property type="evidence" value="ECO:0007669"/>
    <property type="project" value="UniProtKB-UniRule"/>
</dbReference>
<dbReference type="Pfam" id="PF00069">
    <property type="entry name" value="Pkinase"/>
    <property type="match status" value="1"/>
</dbReference>
<dbReference type="AlphaFoldDB" id="A0A8H3UV49"/>
<evidence type="ECO:0000256" key="9">
    <source>
        <dbReference type="SAM" id="MobiDB-lite"/>
    </source>
</evidence>
<dbReference type="Gene3D" id="3.30.200.20">
    <property type="entry name" value="Phosphorylase Kinase, domain 1"/>
    <property type="match status" value="1"/>
</dbReference>
<proteinExistence type="inferred from homology"/>
<dbReference type="EMBL" id="WNWQ01000005">
    <property type="protein sequence ID" value="KAE9985612.1"/>
    <property type="molecule type" value="Genomic_DNA"/>
</dbReference>
<feature type="compositionally biased region" description="Basic residues" evidence="9">
    <location>
        <begin position="327"/>
        <end position="338"/>
    </location>
</feature>
<name>A0A8H3UV49_VENIN</name>
<dbReference type="InterPro" id="IPR017441">
    <property type="entry name" value="Protein_kinase_ATP_BS"/>
</dbReference>
<dbReference type="Gene3D" id="1.10.510.10">
    <property type="entry name" value="Transferase(Phosphotransferase) domain 1"/>
    <property type="match status" value="1"/>
</dbReference>
<feature type="region of interest" description="Disordered" evidence="9">
    <location>
        <begin position="1"/>
        <end position="500"/>
    </location>
</feature>
<evidence type="ECO:0000256" key="1">
    <source>
        <dbReference type="ARBA" id="ARBA00012513"/>
    </source>
</evidence>
<dbReference type="PROSITE" id="PS50011">
    <property type="entry name" value="PROTEIN_KINASE_DOM"/>
    <property type="match status" value="1"/>
</dbReference>
<dbReference type="FunFam" id="1.10.510.10:FF:000078">
    <property type="entry name" value="Serine/threonine-protein kinase PRP4 homolog"/>
    <property type="match status" value="1"/>
</dbReference>
<feature type="compositionally biased region" description="Basic residues" evidence="9">
    <location>
        <begin position="71"/>
        <end position="84"/>
    </location>
</feature>
<feature type="compositionally biased region" description="Polar residues" evidence="9">
    <location>
        <begin position="38"/>
        <end position="48"/>
    </location>
</feature>
<dbReference type="EMBL" id="WNWS01000158">
    <property type="protein sequence ID" value="KAE9977204.1"/>
    <property type="molecule type" value="Genomic_DNA"/>
</dbReference>
<evidence type="ECO:0000313" key="14">
    <source>
        <dbReference type="Proteomes" id="UP000447873"/>
    </source>
</evidence>
<keyword evidence="5" id="KW-0418">Kinase</keyword>
<evidence type="ECO:0000256" key="8">
    <source>
        <dbReference type="PROSITE-ProRule" id="PRU10141"/>
    </source>
</evidence>
<evidence type="ECO:0000313" key="12">
    <source>
        <dbReference type="EMBL" id="KAE9985612.1"/>
    </source>
</evidence>
<organism evidence="11 14">
    <name type="scientific">Venturia inaequalis</name>
    <name type="common">Apple scab fungus</name>
    <dbReference type="NCBI Taxonomy" id="5025"/>
    <lineage>
        <taxon>Eukaryota</taxon>
        <taxon>Fungi</taxon>
        <taxon>Dikarya</taxon>
        <taxon>Ascomycota</taxon>
        <taxon>Pezizomycotina</taxon>
        <taxon>Dothideomycetes</taxon>
        <taxon>Pleosporomycetidae</taxon>
        <taxon>Venturiales</taxon>
        <taxon>Venturiaceae</taxon>
        <taxon>Venturia</taxon>
    </lineage>
</organism>
<keyword evidence="15" id="KW-1185">Reference proteome</keyword>
<accession>A0A8H3UV49</accession>
<keyword evidence="4 8" id="KW-0547">Nucleotide-binding</keyword>
<feature type="compositionally biased region" description="Basic and acidic residues" evidence="9">
    <location>
        <begin position="177"/>
        <end position="206"/>
    </location>
</feature>
<dbReference type="PANTHER" id="PTHR24058">
    <property type="entry name" value="DUAL SPECIFICITY PROTEIN KINASE"/>
    <property type="match status" value="1"/>
</dbReference>
<evidence type="ECO:0000256" key="7">
    <source>
        <dbReference type="ARBA" id="ARBA00023596"/>
    </source>
</evidence>
<dbReference type="SMART" id="SM00220">
    <property type="entry name" value="S_TKc"/>
    <property type="match status" value="1"/>
</dbReference>
<feature type="compositionally biased region" description="Acidic residues" evidence="9">
    <location>
        <begin position="459"/>
        <end position="478"/>
    </location>
</feature>
<evidence type="ECO:0000256" key="2">
    <source>
        <dbReference type="ARBA" id="ARBA00022527"/>
    </source>
</evidence>
<dbReference type="InterPro" id="IPR000719">
    <property type="entry name" value="Prot_kinase_dom"/>
</dbReference>